<evidence type="ECO:0000256" key="11">
    <source>
        <dbReference type="ARBA" id="ARBA00023201"/>
    </source>
</evidence>
<feature type="transmembrane region" description="Helical" evidence="14">
    <location>
        <begin position="557"/>
        <end position="578"/>
    </location>
</feature>
<keyword evidence="16" id="KW-1185">Reference proteome</keyword>
<feature type="transmembrane region" description="Helical" evidence="14">
    <location>
        <begin position="417"/>
        <end position="438"/>
    </location>
</feature>
<dbReference type="AlphaFoldDB" id="A0A517U154"/>
<evidence type="ECO:0000256" key="5">
    <source>
        <dbReference type="ARBA" id="ARBA00022692"/>
    </source>
</evidence>
<feature type="transmembrane region" description="Helical" evidence="14">
    <location>
        <begin position="6"/>
        <end position="28"/>
    </location>
</feature>
<feature type="transmembrane region" description="Helical" evidence="14">
    <location>
        <begin position="129"/>
        <end position="147"/>
    </location>
</feature>
<comment type="subcellular location">
    <subcellularLocation>
        <location evidence="1">Cell membrane</location>
        <topology evidence="1">Multi-pass membrane protein</topology>
    </subcellularLocation>
</comment>
<comment type="catalytic activity">
    <reaction evidence="12">
        <text>L-proline(in) + Na(+)(in) = L-proline(out) + Na(+)(out)</text>
        <dbReference type="Rhea" id="RHEA:28967"/>
        <dbReference type="ChEBI" id="CHEBI:29101"/>
        <dbReference type="ChEBI" id="CHEBI:60039"/>
    </reaction>
</comment>
<sequence length="619" mass="66346">MNWLGSHAADLIVIAVYLAATLVIGLWAHRLWRTGREDEESYYLAGRRVPAWMNGVSYAATAINADVAPLYCGMAAVVGLPVAWFYLSRFGLAWMIVAMLFAARWRQLNIRTGPEFYALRFGGRGAKLVRIYTALFAVAVSMVPWIGAGLLGTHKIMQPVLGIESKWATLACVVPLVAGYVWVSGFAGVLVTDVFQSAVIVVASAALLVAVLVNAGGPTDLAAAIKAAHPAEHAEILATLPVPGHAILGPWVVIAWLIIPTIGRGGSVDLDGQRIFSCRTAREAAKVTIWGQLAMFIMLLLITLPVLGMVAKHPDLYHATRGEREQVYGMMLIEYLPAGVLGLVVAGGLASVMSTISGYLNYGSQTVVNDVLRQLFPQAAILDPRHPHVLWVGRGITLGILLAGIWVMFASDSLFRIATVISGMFAASAAYLWAQWWWWRANLASWVAAMIGGPVAYFALAWLLPKSDWWATRLAAGEAAADGMAMLHALIAIVVTTMAWVAVALLTKPESEETLTSFYLRARPLGWWTPVRQMISAAETNQRAGASTPLPPVGPPLLLAGGFGVAAVGAAWIAAGVLGVSQLVIGNWTLATALLGVAVGGGIAFRYLFDWHLDRLEAE</sequence>
<dbReference type="Pfam" id="PF00474">
    <property type="entry name" value="SSF"/>
    <property type="match status" value="1"/>
</dbReference>
<dbReference type="GO" id="GO:0006814">
    <property type="term" value="P:sodium ion transport"/>
    <property type="evidence" value="ECO:0007669"/>
    <property type="project" value="UniProtKB-KW"/>
</dbReference>
<dbReference type="PANTHER" id="PTHR48086">
    <property type="entry name" value="SODIUM/PROLINE SYMPORTER-RELATED"/>
    <property type="match status" value="1"/>
</dbReference>
<evidence type="ECO:0000256" key="9">
    <source>
        <dbReference type="ARBA" id="ARBA00023065"/>
    </source>
</evidence>
<dbReference type="InterPro" id="IPR001734">
    <property type="entry name" value="Na/solute_symporter"/>
</dbReference>
<evidence type="ECO:0000256" key="3">
    <source>
        <dbReference type="ARBA" id="ARBA00022448"/>
    </source>
</evidence>
<keyword evidence="5 14" id="KW-0812">Transmembrane</keyword>
<feature type="transmembrane region" description="Helical" evidence="14">
    <location>
        <begin position="391"/>
        <end position="410"/>
    </location>
</feature>
<feature type="transmembrane region" description="Helical" evidence="14">
    <location>
        <begin position="83"/>
        <end position="103"/>
    </location>
</feature>
<feature type="transmembrane region" description="Helical" evidence="14">
    <location>
        <begin position="198"/>
        <end position="217"/>
    </location>
</feature>
<protein>
    <submittedName>
        <fullName evidence="15">Sodium/glucose cotransporter</fullName>
    </submittedName>
</protein>
<name>A0A517U154_9BACT</name>
<dbReference type="GO" id="GO:0005886">
    <property type="term" value="C:plasma membrane"/>
    <property type="evidence" value="ECO:0007669"/>
    <property type="project" value="UniProtKB-SubCell"/>
</dbReference>
<keyword evidence="11" id="KW-0739">Sodium transport</keyword>
<evidence type="ECO:0000256" key="4">
    <source>
        <dbReference type="ARBA" id="ARBA00022475"/>
    </source>
</evidence>
<dbReference type="GO" id="GO:0015293">
    <property type="term" value="F:symporter activity"/>
    <property type="evidence" value="ECO:0007669"/>
    <property type="project" value="UniProtKB-KW"/>
</dbReference>
<dbReference type="InterPro" id="IPR050277">
    <property type="entry name" value="Sodium:Solute_Symporter"/>
</dbReference>
<dbReference type="OrthoDB" id="9814523at2"/>
<keyword evidence="3" id="KW-0813">Transport</keyword>
<feature type="transmembrane region" description="Helical" evidence="14">
    <location>
        <begin position="590"/>
        <end position="609"/>
    </location>
</feature>
<evidence type="ECO:0000256" key="1">
    <source>
        <dbReference type="ARBA" id="ARBA00004651"/>
    </source>
</evidence>
<evidence type="ECO:0000256" key="7">
    <source>
        <dbReference type="ARBA" id="ARBA00022989"/>
    </source>
</evidence>
<comment type="similarity">
    <text evidence="2 13">Belongs to the sodium:solute symporter (SSF) (TC 2.A.21) family.</text>
</comment>
<evidence type="ECO:0000256" key="13">
    <source>
        <dbReference type="RuleBase" id="RU362091"/>
    </source>
</evidence>
<dbReference type="PANTHER" id="PTHR48086:SF3">
    <property type="entry name" value="SODIUM_PROLINE SYMPORTER"/>
    <property type="match status" value="1"/>
</dbReference>
<evidence type="ECO:0000256" key="6">
    <source>
        <dbReference type="ARBA" id="ARBA00022847"/>
    </source>
</evidence>
<dbReference type="InterPro" id="IPR038377">
    <property type="entry name" value="Na/Glc_symporter_sf"/>
</dbReference>
<feature type="transmembrane region" description="Helical" evidence="14">
    <location>
        <begin position="332"/>
        <end position="353"/>
    </location>
</feature>
<keyword evidence="6" id="KW-0769">Symport</keyword>
<evidence type="ECO:0000313" key="15">
    <source>
        <dbReference type="EMBL" id="QDT74358.1"/>
    </source>
</evidence>
<dbReference type="Proteomes" id="UP000317909">
    <property type="component" value="Chromosome"/>
</dbReference>
<evidence type="ECO:0000256" key="8">
    <source>
        <dbReference type="ARBA" id="ARBA00023053"/>
    </source>
</evidence>
<feature type="transmembrane region" description="Helical" evidence="14">
    <location>
        <begin position="485"/>
        <end position="506"/>
    </location>
</feature>
<feature type="transmembrane region" description="Helical" evidence="14">
    <location>
        <begin position="289"/>
        <end position="311"/>
    </location>
</feature>
<keyword evidence="7 14" id="KW-1133">Transmembrane helix</keyword>
<reference evidence="15 16" key="1">
    <citation type="submission" date="2019-02" db="EMBL/GenBank/DDBJ databases">
        <title>Deep-cultivation of Planctomycetes and their phenomic and genomic characterization uncovers novel biology.</title>
        <authorList>
            <person name="Wiegand S."/>
            <person name="Jogler M."/>
            <person name="Boedeker C."/>
            <person name="Pinto D."/>
            <person name="Vollmers J."/>
            <person name="Rivas-Marin E."/>
            <person name="Kohn T."/>
            <person name="Peeters S.H."/>
            <person name="Heuer A."/>
            <person name="Rast P."/>
            <person name="Oberbeckmann S."/>
            <person name="Bunk B."/>
            <person name="Jeske O."/>
            <person name="Meyerdierks A."/>
            <person name="Storesund J.E."/>
            <person name="Kallscheuer N."/>
            <person name="Luecker S."/>
            <person name="Lage O.M."/>
            <person name="Pohl T."/>
            <person name="Merkel B.J."/>
            <person name="Hornburger P."/>
            <person name="Mueller R.-W."/>
            <person name="Bruemmer F."/>
            <person name="Labrenz M."/>
            <person name="Spormann A.M."/>
            <person name="Op den Camp H."/>
            <person name="Overmann J."/>
            <person name="Amann R."/>
            <person name="Jetten M.S.M."/>
            <person name="Mascher T."/>
            <person name="Medema M.H."/>
            <person name="Devos D.P."/>
            <person name="Kaster A.-K."/>
            <person name="Ovreas L."/>
            <person name="Rohde M."/>
            <person name="Galperin M.Y."/>
            <person name="Jogler C."/>
        </authorList>
    </citation>
    <scope>NUCLEOTIDE SEQUENCE [LARGE SCALE GENOMIC DNA]</scope>
    <source>
        <strain evidence="15 16">I41</strain>
    </source>
</reference>
<feature type="transmembrane region" description="Helical" evidence="14">
    <location>
        <begin position="49"/>
        <end position="71"/>
    </location>
</feature>
<dbReference type="PROSITE" id="PS50283">
    <property type="entry name" value="NA_SOLUT_SYMP_3"/>
    <property type="match status" value="1"/>
</dbReference>
<dbReference type="Gene3D" id="1.20.1730.10">
    <property type="entry name" value="Sodium/glucose cotransporter"/>
    <property type="match status" value="1"/>
</dbReference>
<accession>A0A517U154</accession>
<evidence type="ECO:0000256" key="2">
    <source>
        <dbReference type="ARBA" id="ARBA00006434"/>
    </source>
</evidence>
<organism evidence="15 16">
    <name type="scientific">Lacipirellula limnantheis</name>
    <dbReference type="NCBI Taxonomy" id="2528024"/>
    <lineage>
        <taxon>Bacteria</taxon>
        <taxon>Pseudomonadati</taxon>
        <taxon>Planctomycetota</taxon>
        <taxon>Planctomycetia</taxon>
        <taxon>Pirellulales</taxon>
        <taxon>Lacipirellulaceae</taxon>
        <taxon>Lacipirellula</taxon>
    </lineage>
</organism>
<keyword evidence="8" id="KW-0915">Sodium</keyword>
<proteinExistence type="inferred from homology"/>
<dbReference type="EMBL" id="CP036339">
    <property type="protein sequence ID" value="QDT74358.1"/>
    <property type="molecule type" value="Genomic_DNA"/>
</dbReference>
<feature type="transmembrane region" description="Helical" evidence="14">
    <location>
        <begin position="167"/>
        <end position="191"/>
    </location>
</feature>
<evidence type="ECO:0000256" key="10">
    <source>
        <dbReference type="ARBA" id="ARBA00023136"/>
    </source>
</evidence>
<keyword evidence="9" id="KW-0406">Ion transport</keyword>
<feature type="transmembrane region" description="Helical" evidence="14">
    <location>
        <begin position="444"/>
        <end position="464"/>
    </location>
</feature>
<evidence type="ECO:0000256" key="14">
    <source>
        <dbReference type="SAM" id="Phobius"/>
    </source>
</evidence>
<evidence type="ECO:0000313" key="16">
    <source>
        <dbReference type="Proteomes" id="UP000317909"/>
    </source>
</evidence>
<evidence type="ECO:0000256" key="12">
    <source>
        <dbReference type="ARBA" id="ARBA00033708"/>
    </source>
</evidence>
<keyword evidence="10 14" id="KW-0472">Membrane</keyword>
<dbReference type="RefSeq" id="WP_145434115.1">
    <property type="nucleotide sequence ID" value="NZ_CP036339.1"/>
</dbReference>
<gene>
    <name evidence="15" type="primary">sglT_6</name>
    <name evidence="15" type="ORF">I41_35530</name>
</gene>
<keyword evidence="4" id="KW-1003">Cell membrane</keyword>
<dbReference type="KEGG" id="llh:I41_35530"/>